<dbReference type="Pfam" id="PF00348">
    <property type="entry name" value="polyprenyl_synt"/>
    <property type="match status" value="1"/>
</dbReference>
<keyword evidence="4" id="KW-0479">Metal-binding</keyword>
<accession>A0A0K0XT37</accession>
<dbReference type="GO" id="GO:0016114">
    <property type="term" value="P:terpenoid biosynthetic process"/>
    <property type="evidence" value="ECO:0007669"/>
    <property type="project" value="UniProtKB-ARBA"/>
</dbReference>
<protein>
    <submittedName>
        <fullName evidence="8">Farnesyl-diphosphate synthase</fullName>
    </submittedName>
</protein>
<dbReference type="InterPro" id="IPR000092">
    <property type="entry name" value="Polyprenyl_synt"/>
</dbReference>
<dbReference type="PROSITE" id="PS00723">
    <property type="entry name" value="POLYPRENYL_SYNTHASE_1"/>
    <property type="match status" value="1"/>
</dbReference>
<evidence type="ECO:0000256" key="4">
    <source>
        <dbReference type="ARBA" id="ARBA00022723"/>
    </source>
</evidence>
<keyword evidence="9" id="KW-1185">Reference proteome</keyword>
<reference evidence="8 9" key="1">
    <citation type="submission" date="2015-07" db="EMBL/GenBank/DDBJ databases">
        <authorList>
            <person name="Noorani M."/>
        </authorList>
    </citation>
    <scope>NUCLEOTIDE SEQUENCE [LARGE SCALE GENOMIC DNA]</scope>
    <source>
        <strain evidence="8 9">KCTC 42284</strain>
    </source>
</reference>
<evidence type="ECO:0000256" key="3">
    <source>
        <dbReference type="ARBA" id="ARBA00022679"/>
    </source>
</evidence>
<dbReference type="GO" id="GO:0004659">
    <property type="term" value="F:prenyltransferase activity"/>
    <property type="evidence" value="ECO:0007669"/>
    <property type="project" value="InterPro"/>
</dbReference>
<keyword evidence="5" id="KW-0460">Magnesium</keyword>
<dbReference type="SFLD" id="SFLDG01017">
    <property type="entry name" value="Polyprenyl_Transferase_Like"/>
    <property type="match status" value="1"/>
</dbReference>
<dbReference type="AlphaFoldDB" id="A0A0K0XT37"/>
<organism evidence="8 9">
    <name type="scientific">Wenzhouxiangella marina</name>
    <dbReference type="NCBI Taxonomy" id="1579979"/>
    <lineage>
        <taxon>Bacteria</taxon>
        <taxon>Pseudomonadati</taxon>
        <taxon>Pseudomonadota</taxon>
        <taxon>Gammaproteobacteria</taxon>
        <taxon>Chromatiales</taxon>
        <taxon>Wenzhouxiangellaceae</taxon>
        <taxon>Wenzhouxiangella</taxon>
    </lineage>
</organism>
<evidence type="ECO:0000256" key="6">
    <source>
        <dbReference type="ARBA" id="ARBA00023229"/>
    </source>
</evidence>
<dbReference type="Proteomes" id="UP000066624">
    <property type="component" value="Chromosome"/>
</dbReference>
<evidence type="ECO:0000313" key="8">
    <source>
        <dbReference type="EMBL" id="AKS40787.1"/>
    </source>
</evidence>
<name>A0A0K0XT37_9GAMM</name>
<dbReference type="FunFam" id="1.10.600.10:FF:000001">
    <property type="entry name" value="Geranylgeranyl diphosphate synthase"/>
    <property type="match status" value="1"/>
</dbReference>
<dbReference type="SFLD" id="SFLDS00005">
    <property type="entry name" value="Isoprenoid_Synthase_Type_I"/>
    <property type="match status" value="1"/>
</dbReference>
<dbReference type="NCBIfam" id="NF045485">
    <property type="entry name" value="FPPsyn"/>
    <property type="match status" value="1"/>
</dbReference>
<dbReference type="PROSITE" id="PS00444">
    <property type="entry name" value="POLYPRENYL_SYNTHASE_2"/>
    <property type="match status" value="1"/>
</dbReference>
<dbReference type="CDD" id="cd00685">
    <property type="entry name" value="Trans_IPPS_HT"/>
    <property type="match status" value="1"/>
</dbReference>
<evidence type="ECO:0000313" key="9">
    <source>
        <dbReference type="Proteomes" id="UP000066624"/>
    </source>
</evidence>
<gene>
    <name evidence="8" type="ORF">WM2015_404</name>
</gene>
<evidence type="ECO:0000256" key="7">
    <source>
        <dbReference type="RuleBase" id="RU004466"/>
    </source>
</evidence>
<dbReference type="OrthoDB" id="9805316at2"/>
<dbReference type="Gene3D" id="1.10.600.10">
    <property type="entry name" value="Farnesyl Diphosphate Synthase"/>
    <property type="match status" value="1"/>
</dbReference>
<evidence type="ECO:0000256" key="5">
    <source>
        <dbReference type="ARBA" id="ARBA00022842"/>
    </source>
</evidence>
<dbReference type="SUPFAM" id="SSF48576">
    <property type="entry name" value="Terpenoid synthases"/>
    <property type="match status" value="1"/>
</dbReference>
<sequence>MSSTIADPAPDFGVRAKTLVERANQALEALLVDAPGEQRLCQAMHYSVFNGGKRLRPLLVYATGQTLGLPLDALDAPACAVELIHCYSLVHDDLPAMDDDDLRRGRPTTHLAFDEALAILAGDALQALAFECLARDPAQVAHPEISLAMIRELTSACGARGMAGGQALDLDMEGQSPEPASVERMFALKTGALIRASVMMAAAARPELPETEVQALRRFADSVGLAFQIRDDLLDIEGQTGVIGKTAGSDEAHDKASWPGRFGVEAARKRIDELSRVAASALSELSGDTSALLWLGRKMVNREY</sequence>
<dbReference type="InterPro" id="IPR008949">
    <property type="entry name" value="Isoprenoid_synthase_dom_sf"/>
</dbReference>
<dbReference type="EMBL" id="CP012154">
    <property type="protein sequence ID" value="AKS40787.1"/>
    <property type="molecule type" value="Genomic_DNA"/>
</dbReference>
<keyword evidence="6" id="KW-0414">Isoprene biosynthesis</keyword>
<evidence type="ECO:0000256" key="1">
    <source>
        <dbReference type="ARBA" id="ARBA00001946"/>
    </source>
</evidence>
<dbReference type="InterPro" id="IPR053378">
    <property type="entry name" value="Prenyl_diphosphate_synthase"/>
</dbReference>
<dbReference type="KEGG" id="wma:WM2015_404"/>
<dbReference type="InterPro" id="IPR033749">
    <property type="entry name" value="Polyprenyl_synt_CS"/>
</dbReference>
<dbReference type="STRING" id="1579979.WM2015_404"/>
<comment type="similarity">
    <text evidence="2 7">Belongs to the FPP/GGPP synthase family.</text>
</comment>
<comment type="cofactor">
    <cofactor evidence="1">
        <name>Mg(2+)</name>
        <dbReference type="ChEBI" id="CHEBI:18420"/>
    </cofactor>
</comment>
<dbReference type="PANTHER" id="PTHR43281:SF1">
    <property type="entry name" value="FARNESYL DIPHOSPHATE SYNTHASE"/>
    <property type="match status" value="1"/>
</dbReference>
<dbReference type="GO" id="GO:0008654">
    <property type="term" value="P:phospholipid biosynthetic process"/>
    <property type="evidence" value="ECO:0007669"/>
    <property type="project" value="UniProtKB-ARBA"/>
</dbReference>
<proteinExistence type="inferred from homology"/>
<dbReference type="GO" id="GO:0046872">
    <property type="term" value="F:metal ion binding"/>
    <property type="evidence" value="ECO:0007669"/>
    <property type="project" value="UniProtKB-KW"/>
</dbReference>
<dbReference type="PATRIC" id="fig|1579979.3.peg.408"/>
<dbReference type="GO" id="GO:0005737">
    <property type="term" value="C:cytoplasm"/>
    <property type="evidence" value="ECO:0007669"/>
    <property type="project" value="UniProtKB-ARBA"/>
</dbReference>
<keyword evidence="3 7" id="KW-0808">Transferase</keyword>
<evidence type="ECO:0000256" key="2">
    <source>
        <dbReference type="ARBA" id="ARBA00006706"/>
    </source>
</evidence>
<dbReference type="PANTHER" id="PTHR43281">
    <property type="entry name" value="FARNESYL DIPHOSPHATE SYNTHASE"/>
    <property type="match status" value="1"/>
</dbReference>
<dbReference type="RefSeq" id="WP_049724469.1">
    <property type="nucleotide sequence ID" value="NZ_CP012154.1"/>
</dbReference>